<accession>A0AAE0PGX0</accession>
<evidence type="ECO:0000313" key="1">
    <source>
        <dbReference type="EMBL" id="KAK3399285.1"/>
    </source>
</evidence>
<dbReference type="AlphaFoldDB" id="A0AAE0PGX0"/>
<reference evidence="1" key="2">
    <citation type="submission" date="2023-07" db="EMBL/GenBank/DDBJ databases">
        <authorList>
            <consortium name="Lawrence Berkeley National Laboratory"/>
            <person name="Haridas S."/>
            <person name="Hensen N."/>
            <person name="Bonometti L."/>
            <person name="Westerberg I."/>
            <person name="Brannstrom I.O."/>
            <person name="Guillou S."/>
            <person name="Cros-Aarteil S."/>
            <person name="Calhoun S."/>
            <person name="Kuo A."/>
            <person name="Mondo S."/>
            <person name="Pangilinan J."/>
            <person name="Riley R."/>
            <person name="LaButti K."/>
            <person name="Andreopoulos B."/>
            <person name="Lipzen A."/>
            <person name="Chen C."/>
            <person name="Yanf M."/>
            <person name="Daum C."/>
            <person name="Ng V."/>
            <person name="Clum A."/>
            <person name="Steindorff A."/>
            <person name="Ohm R."/>
            <person name="Martin F."/>
            <person name="Silar P."/>
            <person name="Natvig D."/>
            <person name="Lalanne C."/>
            <person name="Gautier V."/>
            <person name="Ament-velasquez S.L."/>
            <person name="Kruys A."/>
            <person name="Hutchinson M.I."/>
            <person name="Powell A.J."/>
            <person name="Barry K."/>
            <person name="Miller A.N."/>
            <person name="Grigoriev I.V."/>
            <person name="Debuchy R."/>
            <person name="Gladieux P."/>
            <person name="Thoren M.H."/>
            <person name="Johannesson H."/>
        </authorList>
    </citation>
    <scope>NUCLEOTIDE SEQUENCE</scope>
    <source>
        <strain evidence="1">FGSC 1904</strain>
    </source>
</reference>
<sequence length="78" mass="8791">MNGSLFLLCLHFSFACMMYSDIILFNILYQAFELLVSLQPLLVYQYKLTSTAFSLLLFAEDSLGHTSAKITLLSLGMD</sequence>
<keyword evidence="2" id="KW-1185">Reference proteome</keyword>
<organism evidence="1 2">
    <name type="scientific">Sordaria brevicollis</name>
    <dbReference type="NCBI Taxonomy" id="83679"/>
    <lineage>
        <taxon>Eukaryota</taxon>
        <taxon>Fungi</taxon>
        <taxon>Dikarya</taxon>
        <taxon>Ascomycota</taxon>
        <taxon>Pezizomycotina</taxon>
        <taxon>Sordariomycetes</taxon>
        <taxon>Sordariomycetidae</taxon>
        <taxon>Sordariales</taxon>
        <taxon>Sordariaceae</taxon>
        <taxon>Sordaria</taxon>
    </lineage>
</organism>
<name>A0AAE0PGX0_SORBR</name>
<dbReference type="Proteomes" id="UP001281003">
    <property type="component" value="Unassembled WGS sequence"/>
</dbReference>
<evidence type="ECO:0000313" key="2">
    <source>
        <dbReference type="Proteomes" id="UP001281003"/>
    </source>
</evidence>
<comment type="caution">
    <text evidence="1">The sequence shown here is derived from an EMBL/GenBank/DDBJ whole genome shotgun (WGS) entry which is preliminary data.</text>
</comment>
<protein>
    <submittedName>
        <fullName evidence="1">Uncharacterized protein</fullName>
    </submittedName>
</protein>
<dbReference type="EMBL" id="JAUTDP010000005">
    <property type="protein sequence ID" value="KAK3399285.1"/>
    <property type="molecule type" value="Genomic_DNA"/>
</dbReference>
<proteinExistence type="predicted"/>
<reference evidence="1" key="1">
    <citation type="journal article" date="2023" name="Mol. Phylogenet. Evol.">
        <title>Genome-scale phylogeny and comparative genomics of the fungal order Sordariales.</title>
        <authorList>
            <person name="Hensen N."/>
            <person name="Bonometti L."/>
            <person name="Westerberg I."/>
            <person name="Brannstrom I.O."/>
            <person name="Guillou S."/>
            <person name="Cros-Aarteil S."/>
            <person name="Calhoun S."/>
            <person name="Haridas S."/>
            <person name="Kuo A."/>
            <person name="Mondo S."/>
            <person name="Pangilinan J."/>
            <person name="Riley R."/>
            <person name="LaButti K."/>
            <person name="Andreopoulos B."/>
            <person name="Lipzen A."/>
            <person name="Chen C."/>
            <person name="Yan M."/>
            <person name="Daum C."/>
            <person name="Ng V."/>
            <person name="Clum A."/>
            <person name="Steindorff A."/>
            <person name="Ohm R.A."/>
            <person name="Martin F."/>
            <person name="Silar P."/>
            <person name="Natvig D.O."/>
            <person name="Lalanne C."/>
            <person name="Gautier V."/>
            <person name="Ament-Velasquez S.L."/>
            <person name="Kruys A."/>
            <person name="Hutchinson M.I."/>
            <person name="Powell A.J."/>
            <person name="Barry K."/>
            <person name="Miller A.N."/>
            <person name="Grigoriev I.V."/>
            <person name="Debuchy R."/>
            <person name="Gladieux P."/>
            <person name="Hiltunen Thoren M."/>
            <person name="Johannesson H."/>
        </authorList>
    </citation>
    <scope>NUCLEOTIDE SEQUENCE</scope>
    <source>
        <strain evidence="1">FGSC 1904</strain>
    </source>
</reference>
<gene>
    <name evidence="1" type="ORF">B0T20DRAFT_196663</name>
</gene>